<evidence type="ECO:0000256" key="5">
    <source>
        <dbReference type="ARBA" id="ARBA00023136"/>
    </source>
</evidence>
<evidence type="ECO:0000313" key="8">
    <source>
        <dbReference type="Proteomes" id="UP000005952"/>
    </source>
</evidence>
<protein>
    <submittedName>
        <fullName evidence="7">Polysaccharide biosynthesis protein</fullName>
    </submittedName>
</protein>
<keyword evidence="3 6" id="KW-0812">Transmembrane</keyword>
<evidence type="ECO:0000256" key="1">
    <source>
        <dbReference type="ARBA" id="ARBA00004651"/>
    </source>
</evidence>
<feature type="transmembrane region" description="Helical" evidence="6">
    <location>
        <begin position="305"/>
        <end position="328"/>
    </location>
</feature>
<feature type="transmembrane region" description="Helical" evidence="6">
    <location>
        <begin position="349"/>
        <end position="368"/>
    </location>
</feature>
<feature type="transmembrane region" description="Helical" evidence="6">
    <location>
        <begin position="203"/>
        <end position="220"/>
    </location>
</feature>
<dbReference type="InterPro" id="IPR002797">
    <property type="entry name" value="Polysacc_synth"/>
</dbReference>
<keyword evidence="8" id="KW-1185">Reference proteome</keyword>
<keyword evidence="2" id="KW-1003">Cell membrane</keyword>
<feature type="transmembrane region" description="Helical" evidence="6">
    <location>
        <begin position="164"/>
        <end position="182"/>
    </location>
</feature>
<name>N0B6T0_9HYPH</name>
<feature type="transmembrane region" description="Helical" evidence="6">
    <location>
        <begin position="226"/>
        <end position="247"/>
    </location>
</feature>
<organism evidence="7 8">
    <name type="scientific">Hyphomicrobium denitrificans 1NES1</name>
    <dbReference type="NCBI Taxonomy" id="670307"/>
    <lineage>
        <taxon>Bacteria</taxon>
        <taxon>Pseudomonadati</taxon>
        <taxon>Pseudomonadota</taxon>
        <taxon>Alphaproteobacteria</taxon>
        <taxon>Hyphomicrobiales</taxon>
        <taxon>Hyphomicrobiaceae</taxon>
        <taxon>Hyphomicrobium</taxon>
    </lineage>
</organism>
<comment type="subcellular location">
    <subcellularLocation>
        <location evidence="1">Cell membrane</location>
        <topology evidence="1">Multi-pass membrane protein</topology>
    </subcellularLocation>
</comment>
<feature type="transmembrane region" description="Helical" evidence="6">
    <location>
        <begin position="57"/>
        <end position="81"/>
    </location>
</feature>
<dbReference type="InterPro" id="IPR050833">
    <property type="entry name" value="Poly_Biosynth_Transport"/>
</dbReference>
<dbReference type="AlphaFoldDB" id="N0B6T0"/>
<dbReference type="Proteomes" id="UP000005952">
    <property type="component" value="Chromosome"/>
</dbReference>
<feature type="transmembrane region" description="Helical" evidence="6">
    <location>
        <begin position="137"/>
        <end position="158"/>
    </location>
</feature>
<dbReference type="PANTHER" id="PTHR30250:SF11">
    <property type="entry name" value="O-ANTIGEN TRANSPORTER-RELATED"/>
    <property type="match status" value="1"/>
</dbReference>
<keyword evidence="4 6" id="KW-1133">Transmembrane helix</keyword>
<dbReference type="EMBL" id="CP005587">
    <property type="protein sequence ID" value="AGK56246.1"/>
    <property type="molecule type" value="Genomic_DNA"/>
</dbReference>
<dbReference type="OrthoDB" id="9800982at2"/>
<dbReference type="Pfam" id="PF01943">
    <property type="entry name" value="Polysacc_synt"/>
    <property type="match status" value="1"/>
</dbReference>
<dbReference type="eggNOG" id="COG2244">
    <property type="taxonomic scope" value="Bacteria"/>
</dbReference>
<evidence type="ECO:0000313" key="7">
    <source>
        <dbReference type="EMBL" id="AGK56246.1"/>
    </source>
</evidence>
<evidence type="ECO:0000256" key="4">
    <source>
        <dbReference type="ARBA" id="ARBA00022989"/>
    </source>
</evidence>
<dbReference type="PANTHER" id="PTHR30250">
    <property type="entry name" value="PST FAMILY PREDICTED COLANIC ACID TRANSPORTER"/>
    <property type="match status" value="1"/>
</dbReference>
<evidence type="ECO:0000256" key="2">
    <source>
        <dbReference type="ARBA" id="ARBA00022475"/>
    </source>
</evidence>
<dbReference type="RefSeq" id="WP_015596284.1">
    <property type="nucleotide sequence ID" value="NC_021172.1"/>
</dbReference>
<feature type="transmembrane region" description="Helical" evidence="6">
    <location>
        <begin position="93"/>
        <end position="116"/>
    </location>
</feature>
<evidence type="ECO:0000256" key="3">
    <source>
        <dbReference type="ARBA" id="ARBA00022692"/>
    </source>
</evidence>
<feature type="transmembrane region" description="Helical" evidence="6">
    <location>
        <begin position="439"/>
        <end position="462"/>
    </location>
</feature>
<dbReference type="HOGENOM" id="CLU_022017_5_4_5"/>
<keyword evidence="5 6" id="KW-0472">Membrane</keyword>
<evidence type="ECO:0000256" key="6">
    <source>
        <dbReference type="SAM" id="Phobius"/>
    </source>
</evidence>
<feature type="transmembrane region" description="Helical" evidence="6">
    <location>
        <begin position="374"/>
        <end position="394"/>
    </location>
</feature>
<reference evidence="7 8" key="1">
    <citation type="journal article" date="2013" name="Genome Announc.">
        <title>Genome sequences for three denitrifying bacterial strains isolated from a uranium- and nitrate-contaminated subsurface environment.</title>
        <authorList>
            <person name="Venkatramanan R."/>
            <person name="Prakash O."/>
            <person name="Woyke T."/>
            <person name="Chain P."/>
            <person name="Goodwin L.A."/>
            <person name="Watson D."/>
            <person name="Brooks S."/>
            <person name="Kostka J.E."/>
            <person name="Green S.J."/>
        </authorList>
    </citation>
    <scope>NUCLEOTIDE SEQUENCE [LARGE SCALE GENOMIC DNA]</scope>
    <source>
        <strain evidence="7 8">1NES1</strain>
    </source>
</reference>
<proteinExistence type="predicted"/>
<dbReference type="GO" id="GO:0005886">
    <property type="term" value="C:plasma membrane"/>
    <property type="evidence" value="ECO:0007669"/>
    <property type="project" value="UniProtKB-SubCell"/>
</dbReference>
<sequence>MRTATAESADGATATRIETEHAKGAFAAGCGLVLDILKQAVNVLTASGERERTQRDALLAFAVRVLSAGLLYLTQIVLARWMGGYEYGVYVSVWTWVLILGAIPHLGLNLASIRLAPVYRETGDFERLRGLVHGVRLFALGSGTVVMALGLLGVWLFQNHIQNHFVLPIYLALVCVPLYTLTDVQDGIGRGNAWMSIALVPPYILRPLSLLAAMLVAYAADLPMNAATAAAAAIVATWLSGILQAFLLNRRMSDTVPPGPRASDFTAWFKISLPLLVMMSAELLLQNTDVLVVTRFMSPADVGIYFAAGKTMALIMFVHYAVGSAVAHKFAALHARGDRGGLQDFVKDAVNWTFWPSLASAIVILALGKPLLSLFGPQFETGYSVMCILVVGFLTRSAMGPAEYLLNMLGEQKLCAVVLFGAAMLNIALNFILVPRFGLIGAASATAISLTGAALTNAIVIWRRLDIKIAIWKNLPRL</sequence>
<accession>N0B6T0</accession>
<feature type="transmembrane region" description="Helical" evidence="6">
    <location>
        <begin position="414"/>
        <end position="433"/>
    </location>
</feature>
<dbReference type="STRING" id="670307.HYPDE_22798"/>
<dbReference type="KEGG" id="hdt:HYPDE_22798"/>
<gene>
    <name evidence="7" type="ORF">HYPDE_22798</name>
</gene>